<keyword evidence="1" id="KW-0732">Signal</keyword>
<dbReference type="EMBL" id="MCFJ01000011">
    <property type="protein sequence ID" value="ORY60817.1"/>
    <property type="molecule type" value="Genomic_DNA"/>
</dbReference>
<reference evidence="2 3" key="1">
    <citation type="submission" date="2016-07" db="EMBL/GenBank/DDBJ databases">
        <title>Pervasive Adenine N6-methylation of Active Genes in Fungi.</title>
        <authorList>
            <consortium name="DOE Joint Genome Institute"/>
            <person name="Mondo S.J."/>
            <person name="Dannebaum R.O."/>
            <person name="Kuo R.C."/>
            <person name="Labutti K."/>
            <person name="Haridas S."/>
            <person name="Kuo A."/>
            <person name="Salamov A."/>
            <person name="Ahrendt S.R."/>
            <person name="Lipzen A."/>
            <person name="Sullivan W."/>
            <person name="Andreopoulos W.B."/>
            <person name="Clum A."/>
            <person name="Lindquist E."/>
            <person name="Daum C."/>
            <person name="Ramamoorthy G.K."/>
            <person name="Gryganskyi A."/>
            <person name="Culley D."/>
            <person name="Magnuson J.K."/>
            <person name="James T.Y."/>
            <person name="O'Malley M.A."/>
            <person name="Stajich J.E."/>
            <person name="Spatafora J.W."/>
            <person name="Visel A."/>
            <person name="Grigoriev I.V."/>
        </authorList>
    </citation>
    <scope>NUCLEOTIDE SEQUENCE [LARGE SCALE GENOMIC DNA]</scope>
    <source>
        <strain evidence="2 3">CBS 129021</strain>
    </source>
</reference>
<feature type="chain" id="PRO_5012688830" evidence="1">
    <location>
        <begin position="18"/>
        <end position="66"/>
    </location>
</feature>
<organism evidence="2 3">
    <name type="scientific">Pseudomassariella vexata</name>
    <dbReference type="NCBI Taxonomy" id="1141098"/>
    <lineage>
        <taxon>Eukaryota</taxon>
        <taxon>Fungi</taxon>
        <taxon>Dikarya</taxon>
        <taxon>Ascomycota</taxon>
        <taxon>Pezizomycotina</taxon>
        <taxon>Sordariomycetes</taxon>
        <taxon>Xylariomycetidae</taxon>
        <taxon>Amphisphaeriales</taxon>
        <taxon>Pseudomassariaceae</taxon>
        <taxon>Pseudomassariella</taxon>
    </lineage>
</organism>
<comment type="caution">
    <text evidence="2">The sequence shown here is derived from an EMBL/GenBank/DDBJ whole genome shotgun (WGS) entry which is preliminary data.</text>
</comment>
<evidence type="ECO:0000256" key="1">
    <source>
        <dbReference type="SAM" id="SignalP"/>
    </source>
</evidence>
<dbReference type="GeneID" id="63780417"/>
<dbReference type="Proteomes" id="UP000193689">
    <property type="component" value="Unassembled WGS sequence"/>
</dbReference>
<protein>
    <submittedName>
        <fullName evidence="2">Uncharacterized protein</fullName>
    </submittedName>
</protein>
<evidence type="ECO:0000313" key="2">
    <source>
        <dbReference type="EMBL" id="ORY60817.1"/>
    </source>
</evidence>
<dbReference type="InParanoid" id="A0A1Y2DNN4"/>
<accession>A0A1Y2DNN4</accession>
<sequence length="66" mass="6754">MQFAAIITLAFTALAIANPIDQLGAVVEPRCVGNLGVCDPTASDCCSGLYCCGIIGDKRVCQTGTC</sequence>
<gene>
    <name evidence="2" type="ORF">BCR38DRAFT_487876</name>
</gene>
<dbReference type="OrthoDB" id="4580521at2759"/>
<proteinExistence type="predicted"/>
<dbReference type="AlphaFoldDB" id="A0A1Y2DNN4"/>
<name>A0A1Y2DNN4_9PEZI</name>
<dbReference type="RefSeq" id="XP_040713044.1">
    <property type="nucleotide sequence ID" value="XM_040864205.1"/>
</dbReference>
<feature type="signal peptide" evidence="1">
    <location>
        <begin position="1"/>
        <end position="17"/>
    </location>
</feature>
<keyword evidence="3" id="KW-1185">Reference proteome</keyword>
<evidence type="ECO:0000313" key="3">
    <source>
        <dbReference type="Proteomes" id="UP000193689"/>
    </source>
</evidence>